<dbReference type="InterPro" id="IPR036179">
    <property type="entry name" value="Ig-like_dom_sf"/>
</dbReference>
<dbReference type="SUPFAM" id="SSF56112">
    <property type="entry name" value="Protein kinase-like (PK-like)"/>
    <property type="match status" value="1"/>
</dbReference>
<dbReference type="GO" id="GO:0006909">
    <property type="term" value="P:phagocytosis"/>
    <property type="evidence" value="ECO:0007669"/>
    <property type="project" value="TreeGrafter"/>
</dbReference>
<evidence type="ECO:0000256" key="15">
    <source>
        <dbReference type="ARBA" id="ARBA00023136"/>
    </source>
</evidence>
<feature type="compositionally biased region" description="Acidic residues" evidence="28">
    <location>
        <begin position="814"/>
        <end position="825"/>
    </location>
</feature>
<dbReference type="SMART" id="SM00408">
    <property type="entry name" value="IGc2"/>
    <property type="match status" value="2"/>
</dbReference>
<keyword evidence="19" id="KW-0325">Glycoprotein</keyword>
<dbReference type="CDD" id="cd00063">
    <property type="entry name" value="FN3"/>
    <property type="match status" value="2"/>
</dbReference>
<keyword evidence="9" id="KW-0677">Repeat</keyword>
<evidence type="ECO:0000256" key="23">
    <source>
        <dbReference type="ARBA" id="ARBA00057670"/>
    </source>
</evidence>
<dbReference type="SUPFAM" id="SSF48726">
    <property type="entry name" value="Immunoglobulin"/>
    <property type="match status" value="2"/>
</dbReference>
<feature type="active site" description="Proton acceptor" evidence="24">
    <location>
        <position position="592"/>
    </location>
</feature>
<dbReference type="AlphaFoldDB" id="A0A974C1L4"/>
<dbReference type="PRINTS" id="PR00109">
    <property type="entry name" value="TYRKINASE"/>
</dbReference>
<evidence type="ECO:0000256" key="10">
    <source>
        <dbReference type="ARBA" id="ARBA00022741"/>
    </source>
</evidence>
<dbReference type="FunFam" id="2.60.40.10:FF:000296">
    <property type="entry name" value="Tyrosine-protein kinase receptor TYRO3"/>
    <property type="match status" value="1"/>
</dbReference>
<feature type="transmembrane region" description="Helical" evidence="29">
    <location>
        <begin position="414"/>
        <end position="436"/>
    </location>
</feature>
<keyword evidence="26" id="KW-0460">Magnesium</keyword>
<dbReference type="InterPro" id="IPR001245">
    <property type="entry name" value="Ser-Thr/Tyr_kinase_cat_dom"/>
</dbReference>
<dbReference type="EC" id="2.7.10.1" evidence="3"/>
<feature type="domain" description="Fibronectin type-III" evidence="33">
    <location>
        <begin position="311"/>
        <end position="401"/>
    </location>
</feature>
<evidence type="ECO:0000256" key="7">
    <source>
        <dbReference type="ARBA" id="ARBA00022692"/>
    </source>
</evidence>
<feature type="region of interest" description="Disordered" evidence="28">
    <location>
        <begin position="799"/>
        <end position="832"/>
    </location>
</feature>
<dbReference type="CDD" id="cd05749">
    <property type="entry name" value="IgI_2_Axl_Tyro3_like"/>
    <property type="match status" value="1"/>
</dbReference>
<keyword evidence="14 29" id="KW-1133">Transmembrane helix</keyword>
<feature type="domain" description="Protein kinase" evidence="31">
    <location>
        <begin position="503"/>
        <end position="726"/>
    </location>
</feature>
<dbReference type="GO" id="GO:0043235">
    <property type="term" value="C:receptor complex"/>
    <property type="evidence" value="ECO:0007669"/>
    <property type="project" value="TreeGrafter"/>
</dbReference>
<dbReference type="Pfam" id="PF07714">
    <property type="entry name" value="PK_Tyr_Ser-Thr"/>
    <property type="match status" value="1"/>
</dbReference>
<keyword evidence="11" id="KW-0418">Kinase</keyword>
<reference evidence="35" key="1">
    <citation type="journal article" date="2016" name="Nature">
        <title>Genome evolution in the allotetraploid frog Xenopus laevis.</title>
        <authorList>
            <person name="Session A.M."/>
            <person name="Uno Y."/>
            <person name="Kwon T."/>
            <person name="Chapman J.A."/>
            <person name="Toyoda A."/>
            <person name="Takahashi S."/>
            <person name="Fukui A."/>
            <person name="Hikosaka A."/>
            <person name="Suzuki A."/>
            <person name="Kondo M."/>
            <person name="van Heeringen S.J."/>
            <person name="Quigley I."/>
            <person name="Heinz S."/>
            <person name="Ogino H."/>
            <person name="Ochi H."/>
            <person name="Hellsten U."/>
            <person name="Lyons J.B."/>
            <person name="Simakov O."/>
            <person name="Putnam N."/>
            <person name="Stites J."/>
            <person name="Kuroki Y."/>
            <person name="Tanaka T."/>
            <person name="Michiue T."/>
            <person name="Watanabe M."/>
            <person name="Bogdanovic O."/>
            <person name="Lister R."/>
            <person name="Georgiou G."/>
            <person name="Paranjpe S.S."/>
            <person name="van Kruijsbergen I."/>
            <person name="Shu S."/>
            <person name="Carlson J."/>
            <person name="Kinoshita T."/>
            <person name="Ohta Y."/>
            <person name="Mawaribuchi S."/>
            <person name="Jenkins J."/>
            <person name="Grimwood J."/>
            <person name="Schmutz J."/>
            <person name="Mitros T."/>
            <person name="Mozaffari S.V."/>
            <person name="Suzuki Y."/>
            <person name="Haramoto Y."/>
            <person name="Yamamoto T.S."/>
            <person name="Takagi C."/>
            <person name="Heald R."/>
            <person name="Miller K."/>
            <person name="Haudenschild C."/>
            <person name="Kitzman J."/>
            <person name="Nakayama T."/>
            <person name="Izutsu Y."/>
            <person name="Robert J."/>
            <person name="Fortriede J."/>
            <person name="Burns K."/>
            <person name="Lotay V."/>
            <person name="Karimi K."/>
            <person name="Yasuoka Y."/>
            <person name="Dichmann D.S."/>
            <person name="Flajnik M.F."/>
            <person name="Houston D.W."/>
            <person name="Shendure J."/>
            <person name="DuPasquier L."/>
            <person name="Vize P.D."/>
            <person name="Zorn A.M."/>
            <person name="Ito M."/>
            <person name="Marcotte E.M."/>
            <person name="Wallingford J.B."/>
            <person name="Ito Y."/>
            <person name="Asashima M."/>
            <person name="Ueno N."/>
            <person name="Matsuda Y."/>
            <person name="Veenstra G.J."/>
            <person name="Fujiyama A."/>
            <person name="Harland R.M."/>
            <person name="Taira M."/>
            <person name="Rokhsar D.S."/>
        </authorList>
    </citation>
    <scope>NUCLEOTIDE SEQUENCE [LARGE SCALE GENOMIC DNA]</scope>
    <source>
        <strain evidence="35">J</strain>
    </source>
</reference>
<dbReference type="InterPro" id="IPR013098">
    <property type="entry name" value="Ig_I-set"/>
</dbReference>
<comment type="catalytic activity">
    <reaction evidence="22">
        <text>L-tyrosyl-[protein] + ATP = O-phospho-L-tyrosyl-[protein] + ADP + H(+)</text>
        <dbReference type="Rhea" id="RHEA:10596"/>
        <dbReference type="Rhea" id="RHEA-COMP:10136"/>
        <dbReference type="Rhea" id="RHEA-COMP:20101"/>
        <dbReference type="ChEBI" id="CHEBI:15378"/>
        <dbReference type="ChEBI" id="CHEBI:30616"/>
        <dbReference type="ChEBI" id="CHEBI:46858"/>
        <dbReference type="ChEBI" id="CHEBI:61978"/>
        <dbReference type="ChEBI" id="CHEBI:456216"/>
        <dbReference type="EC" id="2.7.10.1"/>
    </reaction>
</comment>
<dbReference type="PANTHER" id="PTHR24416">
    <property type="entry name" value="TYROSINE-PROTEIN KINASE RECEPTOR"/>
    <property type="match status" value="1"/>
</dbReference>
<dbReference type="EMBL" id="CM004481">
    <property type="protein sequence ID" value="OCT64854.1"/>
    <property type="molecule type" value="Genomic_DNA"/>
</dbReference>
<dbReference type="GO" id="GO:0046872">
    <property type="term" value="F:metal ion binding"/>
    <property type="evidence" value="ECO:0007669"/>
    <property type="project" value="UniProtKB-KW"/>
</dbReference>
<proteinExistence type="inferred from homology"/>
<comment type="function">
    <text evidence="23">May be involved in cell adhesion processes, particularly in the central nervous system.</text>
</comment>
<keyword evidence="18" id="KW-0675">Receptor</keyword>
<feature type="chain" id="PRO_5037156304" description="Tyrosine-protein kinase receptor TYRO3" evidence="30">
    <location>
        <begin position="29"/>
        <end position="832"/>
    </location>
</feature>
<accession>A0A974C1L4</accession>
<keyword evidence="8 30" id="KW-0732">Signal</keyword>
<dbReference type="Pfam" id="PF07679">
    <property type="entry name" value="I-set"/>
    <property type="match status" value="1"/>
</dbReference>
<dbReference type="InterPro" id="IPR013783">
    <property type="entry name" value="Ig-like_fold"/>
</dbReference>
<protein>
    <recommendedName>
        <fullName evidence="21">Tyrosine-protein kinase receptor TYRO3</fullName>
        <ecNumber evidence="3">2.7.10.1</ecNumber>
    </recommendedName>
</protein>
<evidence type="ECO:0000256" key="3">
    <source>
        <dbReference type="ARBA" id="ARBA00011902"/>
    </source>
</evidence>
<gene>
    <name evidence="34" type="ORF">XELAEV_18041093mg</name>
</gene>
<dbReference type="PANTHER" id="PTHR24416:SF279">
    <property type="entry name" value="TYROSINE-PROTEIN KINASE RECEPTOR TYRO3"/>
    <property type="match status" value="1"/>
</dbReference>
<dbReference type="FunFam" id="2.60.40.10:FF:000484">
    <property type="entry name" value="Tyrosine-protein kinase receptor TYRO3"/>
    <property type="match status" value="1"/>
</dbReference>
<evidence type="ECO:0000256" key="12">
    <source>
        <dbReference type="ARBA" id="ARBA00022840"/>
    </source>
</evidence>
<dbReference type="GO" id="GO:0016477">
    <property type="term" value="P:cell migration"/>
    <property type="evidence" value="ECO:0007669"/>
    <property type="project" value="TreeGrafter"/>
</dbReference>
<dbReference type="GO" id="GO:0007155">
    <property type="term" value="P:cell adhesion"/>
    <property type="evidence" value="ECO:0007669"/>
    <property type="project" value="UniProtKB-KW"/>
</dbReference>
<evidence type="ECO:0000313" key="34">
    <source>
        <dbReference type="EMBL" id="OCT64854.1"/>
    </source>
</evidence>
<keyword evidence="15 29" id="KW-0472">Membrane</keyword>
<feature type="domain" description="Ig-like" evidence="32">
    <location>
        <begin position="7"/>
        <end position="114"/>
    </location>
</feature>
<evidence type="ECO:0000256" key="21">
    <source>
        <dbReference type="ARBA" id="ARBA00039486"/>
    </source>
</evidence>
<feature type="binding site" evidence="26">
    <location>
        <position position="597"/>
    </location>
    <ligand>
        <name>Mg(2+)</name>
        <dbReference type="ChEBI" id="CHEBI:18420"/>
    </ligand>
</feature>
<dbReference type="FunFam" id="2.60.40.10:FF:001653">
    <property type="entry name" value="Tyrosine-protein kinase receptor TYRO3"/>
    <property type="match status" value="1"/>
</dbReference>
<dbReference type="SUPFAM" id="SSF49265">
    <property type="entry name" value="Fibronectin type III"/>
    <property type="match status" value="1"/>
</dbReference>
<feature type="binding site" evidence="26">
    <location>
        <position position="610"/>
    </location>
    <ligand>
        <name>Mg(2+)</name>
        <dbReference type="ChEBI" id="CHEBI:18420"/>
    </ligand>
</feature>
<dbReference type="GO" id="GO:0007399">
    <property type="term" value="P:nervous system development"/>
    <property type="evidence" value="ECO:0007669"/>
    <property type="project" value="TreeGrafter"/>
</dbReference>
<dbReference type="GO" id="GO:0007169">
    <property type="term" value="P:cell surface receptor protein tyrosine kinase signaling pathway"/>
    <property type="evidence" value="ECO:0007669"/>
    <property type="project" value="TreeGrafter"/>
</dbReference>
<evidence type="ECO:0000256" key="8">
    <source>
        <dbReference type="ARBA" id="ARBA00022729"/>
    </source>
</evidence>
<dbReference type="Proteomes" id="UP000694892">
    <property type="component" value="Chromosome 8S"/>
</dbReference>
<evidence type="ECO:0000256" key="9">
    <source>
        <dbReference type="ARBA" id="ARBA00022737"/>
    </source>
</evidence>
<evidence type="ECO:0000256" key="4">
    <source>
        <dbReference type="ARBA" id="ARBA00022475"/>
    </source>
</evidence>
<feature type="binding site" evidence="27">
    <location>
        <position position="535"/>
    </location>
    <ligand>
        <name>ATP</name>
        <dbReference type="ChEBI" id="CHEBI:30616"/>
    </ligand>
</feature>
<evidence type="ECO:0000256" key="6">
    <source>
        <dbReference type="ARBA" id="ARBA00022679"/>
    </source>
</evidence>
<evidence type="ECO:0000256" key="11">
    <source>
        <dbReference type="ARBA" id="ARBA00022777"/>
    </source>
</evidence>
<evidence type="ECO:0000256" key="17">
    <source>
        <dbReference type="ARBA" id="ARBA00023157"/>
    </source>
</evidence>
<keyword evidence="4" id="KW-1003">Cell membrane</keyword>
<dbReference type="FunFam" id="1.10.510.10:FF:000089">
    <property type="entry name" value="Tyrosine-protein kinase receptor TYRO3"/>
    <property type="match status" value="1"/>
</dbReference>
<dbReference type="Pfam" id="PF00041">
    <property type="entry name" value="fn3"/>
    <property type="match status" value="2"/>
</dbReference>
<evidence type="ECO:0000256" key="14">
    <source>
        <dbReference type="ARBA" id="ARBA00022989"/>
    </source>
</evidence>
<keyword evidence="10 25" id="KW-0547">Nucleotide-binding</keyword>
<dbReference type="GO" id="GO:0005886">
    <property type="term" value="C:plasma membrane"/>
    <property type="evidence" value="ECO:0007669"/>
    <property type="project" value="UniProtKB-SubCell"/>
</dbReference>
<evidence type="ECO:0000256" key="2">
    <source>
        <dbReference type="ARBA" id="ARBA00006692"/>
    </source>
</evidence>
<dbReference type="Gene3D" id="2.60.40.10">
    <property type="entry name" value="Immunoglobulins"/>
    <property type="match status" value="4"/>
</dbReference>
<dbReference type="InterPro" id="IPR008266">
    <property type="entry name" value="Tyr_kinase_AS"/>
</dbReference>
<evidence type="ECO:0000256" key="5">
    <source>
        <dbReference type="ARBA" id="ARBA00022553"/>
    </source>
</evidence>
<comment type="subcellular location">
    <subcellularLocation>
        <location evidence="1">Cell membrane</location>
        <topology evidence="1">Single-pass type I membrane protein</topology>
    </subcellularLocation>
</comment>
<dbReference type="InterPro" id="IPR000719">
    <property type="entry name" value="Prot_kinase_dom"/>
</dbReference>
<keyword evidence="6" id="KW-0808">Transferase</keyword>
<keyword evidence="17" id="KW-1015">Disulfide bond</keyword>
<keyword evidence="26" id="KW-0479">Metal-binding</keyword>
<dbReference type="GO" id="GO:0005524">
    <property type="term" value="F:ATP binding"/>
    <property type="evidence" value="ECO:0007669"/>
    <property type="project" value="UniProtKB-UniRule"/>
</dbReference>
<dbReference type="PIRSF" id="PIRSF000615">
    <property type="entry name" value="TyrPK_CSF1-R"/>
    <property type="match status" value="1"/>
</dbReference>
<dbReference type="Gene3D" id="1.10.510.10">
    <property type="entry name" value="Transferase(Phosphotransferase) domain 1"/>
    <property type="match status" value="1"/>
</dbReference>
<name>A0A974C1L4_XENLA</name>
<dbReference type="InterPro" id="IPR020635">
    <property type="entry name" value="Tyr_kinase_cat_dom"/>
</dbReference>
<dbReference type="InterPro" id="IPR007110">
    <property type="entry name" value="Ig-like_dom"/>
</dbReference>
<feature type="domain" description="Fibronectin type-III" evidence="33">
    <location>
        <begin position="213"/>
        <end position="306"/>
    </location>
</feature>
<evidence type="ECO:0000259" key="31">
    <source>
        <dbReference type="PROSITE" id="PS50011"/>
    </source>
</evidence>
<dbReference type="InterPro" id="IPR050122">
    <property type="entry name" value="RTK"/>
</dbReference>
<dbReference type="PROSITE" id="PS00109">
    <property type="entry name" value="PROTEIN_KINASE_TYR"/>
    <property type="match status" value="1"/>
</dbReference>
<evidence type="ECO:0000256" key="18">
    <source>
        <dbReference type="ARBA" id="ARBA00023170"/>
    </source>
</evidence>
<evidence type="ECO:0000256" key="22">
    <source>
        <dbReference type="ARBA" id="ARBA00051243"/>
    </source>
</evidence>
<feature type="domain" description="Ig-like" evidence="32">
    <location>
        <begin position="125"/>
        <end position="205"/>
    </location>
</feature>
<dbReference type="GO" id="GO:0004714">
    <property type="term" value="F:transmembrane receptor protein tyrosine kinase activity"/>
    <property type="evidence" value="ECO:0007669"/>
    <property type="project" value="UniProtKB-EC"/>
</dbReference>
<dbReference type="SMART" id="SM00060">
    <property type="entry name" value="FN3"/>
    <property type="match status" value="2"/>
</dbReference>
<evidence type="ECO:0000259" key="32">
    <source>
        <dbReference type="PROSITE" id="PS50835"/>
    </source>
</evidence>
<sequence length="832" mass="92672">MVYPRPPGLITGLLLAALSLSSVDGAKALGFVGHGYNLTVSQGHEAKLNCSLQGMEEPEIQWFKDGVSVQSADQMYIPVDEDHWISFLSLKNVERPDAGRYWCEAEHSGRKTGSDAIWIMVEGVPYFTVEPKDLSVTPNSPFNMTCAAVGPPEPLVIIWWVGDSPLGKSESSPSVLHMPGIGEKTAFSCEAHNAKGVSSSRTAIVEIKGLPYPPFNVTISKVTGNTAAVTWRPGFNSFSLINSCTIQVQSLHSNREMYSRLISVPPFAVALDDLQPLTNHSVRVQCTNEMGASPFTEWKTFHTKETVPELVPQNIHMTKTDTSLLLDWEEVDPDKEGYSILGFKVQWEQENTTQGELFVQENQANLTKWNPEKDLTIRICIANAAGCGPWSEFLLAASKEEAGKQRHPHTRMSWVPMVLGILTALVTVVAMTLIFLRKRRKETRFGNILGSILGRGGPVIQFTAARSFNRRGPEVMEATLDSIGISDELKSKLKDVLIQQQQFTLGRTLGKGEFGSVREAQMKMKDDTMQKVAVKMLKAEIFCSSDIEEFLREAAFMKEFDHPNVCKLIVRFMIDICSGMEYLSSKHFIHRDLATRNCMLNEDMTVCVADFGLSKKIYSGDYYRQGCASKLPVKWLAMESLADNVYTVHSDVWAFGVTLWEIVTRGQTPYAGVENSEIYSYLIAGNRLKQPPDCLDELYELMCQCWITKPKRRPSFVDLKQRLEAIWGRLSILSASQDALYVNLGETCGAAAAVSGLHSAFCREEDYCAGPSQTCDTSAITSDYRYIVNPGCLREGNGWSSSAQNGEARGLLHEEEEEEEEEMQEEQVVITL</sequence>
<dbReference type="InterPro" id="IPR003961">
    <property type="entry name" value="FN3_dom"/>
</dbReference>
<evidence type="ECO:0000313" key="35">
    <source>
        <dbReference type="Proteomes" id="UP000694892"/>
    </source>
</evidence>
<keyword evidence="7 29" id="KW-0812">Transmembrane</keyword>
<evidence type="ECO:0000256" key="1">
    <source>
        <dbReference type="ARBA" id="ARBA00004251"/>
    </source>
</evidence>
<dbReference type="InterPro" id="IPR003599">
    <property type="entry name" value="Ig_sub"/>
</dbReference>
<feature type="binding site" evidence="25">
    <location>
        <position position="596"/>
    </location>
    <ligand>
        <name>ATP</name>
        <dbReference type="ChEBI" id="CHEBI:30616"/>
    </ligand>
</feature>
<evidence type="ECO:0000256" key="27">
    <source>
        <dbReference type="PROSITE-ProRule" id="PRU10141"/>
    </source>
</evidence>
<evidence type="ECO:0000256" key="20">
    <source>
        <dbReference type="ARBA" id="ARBA00023319"/>
    </source>
</evidence>
<keyword evidence="5" id="KW-0597">Phosphoprotein</keyword>
<dbReference type="Gene3D" id="3.30.200.20">
    <property type="entry name" value="Phosphorylase Kinase, domain 1"/>
    <property type="match status" value="1"/>
</dbReference>
<keyword evidence="12 25" id="KW-0067">ATP-binding</keyword>
<dbReference type="PROSITE" id="PS50853">
    <property type="entry name" value="FN3"/>
    <property type="match status" value="2"/>
</dbReference>
<dbReference type="InterPro" id="IPR011009">
    <property type="entry name" value="Kinase-like_dom_sf"/>
</dbReference>
<evidence type="ECO:0000256" key="30">
    <source>
        <dbReference type="SAM" id="SignalP"/>
    </source>
</evidence>
<dbReference type="OMA" id="IVWWRET"/>
<dbReference type="InterPro" id="IPR017441">
    <property type="entry name" value="Protein_kinase_ATP_BS"/>
</dbReference>
<evidence type="ECO:0000259" key="33">
    <source>
        <dbReference type="PROSITE" id="PS50853"/>
    </source>
</evidence>
<evidence type="ECO:0000256" key="26">
    <source>
        <dbReference type="PIRSR" id="PIRSR000615-3"/>
    </source>
</evidence>
<keyword evidence="16" id="KW-0829">Tyrosine-protein kinase</keyword>
<evidence type="ECO:0000256" key="13">
    <source>
        <dbReference type="ARBA" id="ARBA00022889"/>
    </source>
</evidence>
<dbReference type="PROSITE" id="PS00107">
    <property type="entry name" value="PROTEIN_KINASE_ATP"/>
    <property type="match status" value="1"/>
</dbReference>
<dbReference type="PROSITE" id="PS50835">
    <property type="entry name" value="IG_LIKE"/>
    <property type="match status" value="2"/>
</dbReference>
<dbReference type="InterPro" id="IPR003598">
    <property type="entry name" value="Ig_sub2"/>
</dbReference>
<comment type="similarity">
    <text evidence="2">Belongs to the protein kinase superfamily. CAMK Ser/Thr protein kinase family.</text>
</comment>
<organism evidence="34 35">
    <name type="scientific">Xenopus laevis</name>
    <name type="common">African clawed frog</name>
    <dbReference type="NCBI Taxonomy" id="8355"/>
    <lineage>
        <taxon>Eukaryota</taxon>
        <taxon>Metazoa</taxon>
        <taxon>Chordata</taxon>
        <taxon>Craniata</taxon>
        <taxon>Vertebrata</taxon>
        <taxon>Euteleostomi</taxon>
        <taxon>Amphibia</taxon>
        <taxon>Batrachia</taxon>
        <taxon>Anura</taxon>
        <taxon>Pipoidea</taxon>
        <taxon>Pipidae</taxon>
        <taxon>Xenopodinae</taxon>
        <taxon>Xenopus</taxon>
        <taxon>Xenopus</taxon>
    </lineage>
</organism>
<keyword evidence="13" id="KW-0130">Cell adhesion</keyword>
<evidence type="ECO:0000256" key="16">
    <source>
        <dbReference type="ARBA" id="ARBA00023137"/>
    </source>
</evidence>
<dbReference type="PROSITE" id="PS50011">
    <property type="entry name" value="PROTEIN_KINASE_DOM"/>
    <property type="match status" value="1"/>
</dbReference>
<dbReference type="InterPro" id="IPR036116">
    <property type="entry name" value="FN3_sf"/>
</dbReference>
<dbReference type="SMART" id="SM00409">
    <property type="entry name" value="IG"/>
    <property type="match status" value="2"/>
</dbReference>
<evidence type="ECO:0000256" key="25">
    <source>
        <dbReference type="PIRSR" id="PIRSR000615-2"/>
    </source>
</evidence>
<dbReference type="SMART" id="SM00219">
    <property type="entry name" value="TyrKc"/>
    <property type="match status" value="1"/>
</dbReference>
<evidence type="ECO:0000256" key="28">
    <source>
        <dbReference type="SAM" id="MobiDB-lite"/>
    </source>
</evidence>
<evidence type="ECO:0000256" key="19">
    <source>
        <dbReference type="ARBA" id="ARBA00023180"/>
    </source>
</evidence>
<evidence type="ECO:0000256" key="24">
    <source>
        <dbReference type="PIRSR" id="PIRSR000615-1"/>
    </source>
</evidence>
<keyword evidence="20" id="KW-0393">Immunoglobulin domain</keyword>
<evidence type="ECO:0000256" key="29">
    <source>
        <dbReference type="SAM" id="Phobius"/>
    </source>
</evidence>
<feature type="signal peptide" evidence="30">
    <location>
        <begin position="1"/>
        <end position="28"/>
    </location>
</feature>